<organism evidence="2 3">
    <name type="scientific">Endozoicomonas euniceicola</name>
    <dbReference type="NCBI Taxonomy" id="1234143"/>
    <lineage>
        <taxon>Bacteria</taxon>
        <taxon>Pseudomonadati</taxon>
        <taxon>Pseudomonadota</taxon>
        <taxon>Gammaproteobacteria</taxon>
        <taxon>Oceanospirillales</taxon>
        <taxon>Endozoicomonadaceae</taxon>
        <taxon>Endozoicomonas</taxon>
    </lineage>
</organism>
<proteinExistence type="predicted"/>
<sequence>MTSHQPLQRTSDPFYTLEKSVRDKIDRSSSPYIGLIDDLIDPNTHRGISNALQKAGGKFGNLEAGLQKYPALFASYMIKSIQENYGKGNQSVYECLNVALGQPKTSNSNQRERESLYRTFRRACQKLQLPVSNRLFGSNYMVDTYFDQAGVPLAQIDRIREKMSVFARRNGLPDEFDPNAQRDWYTQFCNSLHAPFPIRTKRALLNDAHCHYLTEFLSDIAESESPVSDSFKFKKMTLPSLLFDGDCLTMFFPPSPSGETWKLTQDNDQQRITVGSEPHNLLIDEFGMQHMSATSSSGSKIEFTLWKDQRNNQLAIFDAVTHRYICTHSVTDGGMVLNPGRYRVLSRFETDDDWLQTEETLEDGFYFGEFQLDAGKKYQIRRGPVTFVISAHSHAVIDLNGEAFTPYSGTPFYSSNLLQVTAKLPEEWELGSDHYELVFSPLSCGQERSIPILFTESHQVTIPLTSVCDLWQGNLDRLTISLRRSGQKRALARTSCIVWFGLKALKGGYIPECSELPDNLDKKLCSNVYIDNEQSAINIKDRSVPFASLGFRLKNRELTFQFALPGTYIYLDDTHADVRRESLLTAGTVLSASYTDRRVLRIYSTEPGIVKLGNRIIYDSFEKKPWIKCSIASLLDHIDGEHNSLIFQSENYSKTLVKLVSPHHISDWKTGIKHDSIDIGFKSVSSVDSLEVAARELFSEDTTRQQFDVKQLIMLDRPEKLGGIVFCYEDPELSEYKLQLYTQQLSDGIWFLQFNARINNRWGVFSNERQDQYAMAVIIESGKICPYSEGLLNQVDELSLVAKNRLLQSTNDILRTCYDAECWKQLSWLKTIWSHLVYDPAVTSSDNVKNLLPQTEFRPDENASPSWIPFLNIGGFNPSIYAMPSASYRKIDTGNSINLRCLKGISECEHSLGEAVRNELLVDALVVTFNNKKEVVSGQSEPREFDPKTLERMILTTFSDAEWEKLQHEQRVPALGELLGGYHLAYCQQDFLYHFRRSQQGNEFLRPAMTRLANRYKNRTADVMPNLIPEGYFEYEREVVVLQEISRLASGLAKACRERSRGENSLAPTLEALRTELLHETQDITFTLSFFLAIAGKLFHYYLLLWEIYFESRDQ</sequence>
<evidence type="ECO:0000313" key="2">
    <source>
        <dbReference type="EMBL" id="UYM16299.1"/>
    </source>
</evidence>
<keyword evidence="3" id="KW-1185">Reference proteome</keyword>
<feature type="transmembrane region" description="Helical" evidence="1">
    <location>
        <begin position="1084"/>
        <end position="1105"/>
    </location>
</feature>
<name>A0ABY6GV81_9GAMM</name>
<protein>
    <submittedName>
        <fullName evidence="2">Uncharacterized protein</fullName>
    </submittedName>
</protein>
<keyword evidence="1" id="KW-1133">Transmembrane helix</keyword>
<dbReference type="Proteomes" id="UP001163255">
    <property type="component" value="Chromosome"/>
</dbReference>
<keyword evidence="1" id="KW-0472">Membrane</keyword>
<reference evidence="2" key="1">
    <citation type="submission" date="2022-10" db="EMBL/GenBank/DDBJ databases">
        <title>Completed Genome Sequence of two octocoral isolated bacterium, Endozoicomonas euniceicola EF212T and Endozoicomonas gorgoniicola PS125T.</title>
        <authorList>
            <person name="Chiou Y.-J."/>
            <person name="Chen Y.-H."/>
        </authorList>
    </citation>
    <scope>NUCLEOTIDE SEQUENCE</scope>
    <source>
        <strain evidence="2">EF212</strain>
    </source>
</reference>
<accession>A0ABY6GV81</accession>
<dbReference type="EMBL" id="CP103300">
    <property type="protein sequence ID" value="UYM16299.1"/>
    <property type="molecule type" value="Genomic_DNA"/>
</dbReference>
<dbReference type="RefSeq" id="WP_262598598.1">
    <property type="nucleotide sequence ID" value="NZ_CP103300.1"/>
</dbReference>
<gene>
    <name evidence="2" type="ORF">NX720_26480</name>
</gene>
<keyword evidence="1" id="KW-0812">Transmembrane</keyword>
<evidence type="ECO:0000313" key="3">
    <source>
        <dbReference type="Proteomes" id="UP001163255"/>
    </source>
</evidence>
<evidence type="ECO:0000256" key="1">
    <source>
        <dbReference type="SAM" id="Phobius"/>
    </source>
</evidence>